<reference evidence="3" key="1">
    <citation type="journal article" date="2019" name="Int. J. Syst. Evol. Microbiol.">
        <title>The Global Catalogue of Microorganisms (GCM) 10K type strain sequencing project: providing services to taxonomists for standard genome sequencing and annotation.</title>
        <authorList>
            <consortium name="The Broad Institute Genomics Platform"/>
            <consortium name="The Broad Institute Genome Sequencing Center for Infectious Disease"/>
            <person name="Wu L."/>
            <person name="Ma J."/>
        </authorList>
    </citation>
    <scope>NUCLEOTIDE SEQUENCE [LARGE SCALE GENOMIC DNA]</scope>
    <source>
        <strain evidence="3">CGMCC 4.7241</strain>
    </source>
</reference>
<name>A0ABV7YD42_9ACTN</name>
<evidence type="ECO:0000313" key="2">
    <source>
        <dbReference type="EMBL" id="MFC3763156.1"/>
    </source>
</evidence>
<dbReference type="Proteomes" id="UP001595699">
    <property type="component" value="Unassembled WGS sequence"/>
</dbReference>
<keyword evidence="1" id="KW-1133">Transmembrane helix</keyword>
<gene>
    <name evidence="2" type="ORF">ACFOUW_20105</name>
</gene>
<feature type="transmembrane region" description="Helical" evidence="1">
    <location>
        <begin position="12"/>
        <end position="29"/>
    </location>
</feature>
<keyword evidence="1" id="KW-0472">Membrane</keyword>
<evidence type="ECO:0000313" key="3">
    <source>
        <dbReference type="Proteomes" id="UP001595699"/>
    </source>
</evidence>
<evidence type="ECO:0000256" key="1">
    <source>
        <dbReference type="SAM" id="Phobius"/>
    </source>
</evidence>
<sequence>MEVRMNVGADSAILVVIAIIVALIVGSRWRILTRARADLAGAKTGIGKARTARNTAFKSVILPVAIIGLFVYVVLANIR</sequence>
<keyword evidence="3" id="KW-1185">Reference proteome</keyword>
<protein>
    <submittedName>
        <fullName evidence="2">Uncharacterized protein</fullName>
    </submittedName>
</protein>
<feature type="transmembrane region" description="Helical" evidence="1">
    <location>
        <begin position="60"/>
        <end position="78"/>
    </location>
</feature>
<proteinExistence type="predicted"/>
<dbReference type="RefSeq" id="WP_205119765.1">
    <property type="nucleotide sequence ID" value="NZ_JAFBCM010000001.1"/>
</dbReference>
<organism evidence="2 3">
    <name type="scientific">Tenggerimyces flavus</name>
    <dbReference type="NCBI Taxonomy" id="1708749"/>
    <lineage>
        <taxon>Bacteria</taxon>
        <taxon>Bacillati</taxon>
        <taxon>Actinomycetota</taxon>
        <taxon>Actinomycetes</taxon>
        <taxon>Propionibacteriales</taxon>
        <taxon>Nocardioidaceae</taxon>
        <taxon>Tenggerimyces</taxon>
    </lineage>
</organism>
<dbReference type="EMBL" id="JBHRZH010000017">
    <property type="protein sequence ID" value="MFC3763156.1"/>
    <property type="molecule type" value="Genomic_DNA"/>
</dbReference>
<accession>A0ABV7YD42</accession>
<keyword evidence="1" id="KW-0812">Transmembrane</keyword>
<comment type="caution">
    <text evidence="2">The sequence shown here is derived from an EMBL/GenBank/DDBJ whole genome shotgun (WGS) entry which is preliminary data.</text>
</comment>